<protein>
    <recommendedName>
        <fullName evidence="3">Prophage protein</fullName>
    </recommendedName>
</protein>
<gene>
    <name evidence="1" type="ORF">LP667_04765</name>
</gene>
<reference evidence="1 2" key="1">
    <citation type="submission" date="2018-10" db="EMBL/GenBank/DDBJ databases">
        <title>Genome seuquencing of Lactobacillus species.</title>
        <authorList>
            <person name="Baek C."/>
            <person name="Yi H."/>
        </authorList>
    </citation>
    <scope>NUCLEOTIDE SEQUENCE [LARGE SCALE GENOMIC DNA]</scope>
    <source>
        <strain evidence="1 2">DSM 10667</strain>
    </source>
</reference>
<dbReference type="EMBL" id="CP032744">
    <property type="protein sequence ID" value="AYJ38180.1"/>
    <property type="molecule type" value="Genomic_DNA"/>
</dbReference>
<evidence type="ECO:0008006" key="3">
    <source>
        <dbReference type="Google" id="ProtNLM"/>
    </source>
</evidence>
<dbReference type="AlphaFoldDB" id="A0AAD0X7A6"/>
<dbReference type="InterPro" id="IPR012865">
    <property type="entry name" value="DUF1642"/>
</dbReference>
<sequence length="132" mass="15159">MIKIYRKTATIKAKQFDGSTEMIERYDMGFQLAPNGKGGAIIKTLEGDLLVHIGDWIATGVNGEHWAIADDVFKKAYAELPVISRMYADTIEEFKANHYRLSEMFDDWDWGYAEQELIARAWLDGYTVEEDK</sequence>
<organism evidence="1 2">
    <name type="scientific">Lactiplantibacillus paraplantarum</name>
    <dbReference type="NCBI Taxonomy" id="60520"/>
    <lineage>
        <taxon>Bacteria</taxon>
        <taxon>Bacillati</taxon>
        <taxon>Bacillota</taxon>
        <taxon>Bacilli</taxon>
        <taxon>Lactobacillales</taxon>
        <taxon>Lactobacillaceae</taxon>
        <taxon>Lactiplantibacillus</taxon>
    </lineage>
</organism>
<evidence type="ECO:0000313" key="2">
    <source>
        <dbReference type="Proteomes" id="UP000277896"/>
    </source>
</evidence>
<name>A0AAD0X7A6_9LACO</name>
<accession>A0AAD0X7A6</accession>
<dbReference type="Pfam" id="PF07852">
    <property type="entry name" value="DUF1642"/>
    <property type="match status" value="1"/>
</dbReference>
<evidence type="ECO:0000313" key="1">
    <source>
        <dbReference type="EMBL" id="AYJ38180.1"/>
    </source>
</evidence>
<proteinExistence type="predicted"/>
<dbReference type="RefSeq" id="WP_021732017.1">
    <property type="nucleotide sequence ID" value="NZ_AVAI01000132.1"/>
</dbReference>
<dbReference type="Proteomes" id="UP000277896">
    <property type="component" value="Chromosome"/>
</dbReference>